<evidence type="ECO:0000259" key="4">
    <source>
        <dbReference type="PROSITE" id="PS50977"/>
    </source>
</evidence>
<dbReference type="InterPro" id="IPR036271">
    <property type="entry name" value="Tet_transcr_reg_TetR-rel_C_sf"/>
</dbReference>
<feature type="domain" description="HTH tetR-type" evidence="4">
    <location>
        <begin position="19"/>
        <end position="79"/>
    </location>
</feature>
<dbReference type="AlphaFoldDB" id="A0A438B446"/>
<dbReference type="Proteomes" id="UP000283479">
    <property type="component" value="Unassembled WGS sequence"/>
</dbReference>
<dbReference type="InterPro" id="IPR041678">
    <property type="entry name" value="TetR_C_16"/>
</dbReference>
<dbReference type="PANTHER" id="PTHR30055:SF235">
    <property type="entry name" value="TRANSCRIPTIONAL REGULATORY PROTEIN"/>
    <property type="match status" value="1"/>
</dbReference>
<evidence type="ECO:0000256" key="3">
    <source>
        <dbReference type="SAM" id="MobiDB-lite"/>
    </source>
</evidence>
<dbReference type="GO" id="GO:0003700">
    <property type="term" value="F:DNA-binding transcription factor activity"/>
    <property type="evidence" value="ECO:0007669"/>
    <property type="project" value="TreeGrafter"/>
</dbReference>
<dbReference type="Pfam" id="PF00440">
    <property type="entry name" value="TetR_N"/>
    <property type="match status" value="1"/>
</dbReference>
<dbReference type="OrthoDB" id="3210235at2"/>
<evidence type="ECO:0000313" key="6">
    <source>
        <dbReference type="Proteomes" id="UP000283479"/>
    </source>
</evidence>
<dbReference type="PANTHER" id="PTHR30055">
    <property type="entry name" value="HTH-TYPE TRANSCRIPTIONAL REGULATOR RUTR"/>
    <property type="match status" value="1"/>
</dbReference>
<evidence type="ECO:0000256" key="1">
    <source>
        <dbReference type="ARBA" id="ARBA00023125"/>
    </source>
</evidence>
<protein>
    <submittedName>
        <fullName evidence="5">TetR/AcrR family transcriptional regulator</fullName>
    </submittedName>
</protein>
<dbReference type="PRINTS" id="PR00455">
    <property type="entry name" value="HTHTETR"/>
</dbReference>
<keyword evidence="6" id="KW-1185">Reference proteome</keyword>
<dbReference type="EMBL" id="RKLO01000001">
    <property type="protein sequence ID" value="RVW05774.1"/>
    <property type="molecule type" value="Genomic_DNA"/>
</dbReference>
<keyword evidence="1 2" id="KW-0238">DNA-binding</keyword>
<dbReference type="InterPro" id="IPR001647">
    <property type="entry name" value="HTH_TetR"/>
</dbReference>
<comment type="caution">
    <text evidence="5">The sequence shown here is derived from an EMBL/GenBank/DDBJ whole genome shotgun (WGS) entry which is preliminary data.</text>
</comment>
<dbReference type="GO" id="GO:0000976">
    <property type="term" value="F:transcription cis-regulatory region binding"/>
    <property type="evidence" value="ECO:0007669"/>
    <property type="project" value="TreeGrafter"/>
</dbReference>
<accession>A0A438B446</accession>
<gene>
    <name evidence="5" type="ORF">EGT50_04450</name>
</gene>
<dbReference type="SUPFAM" id="SSF48498">
    <property type="entry name" value="Tetracyclin repressor-like, C-terminal domain"/>
    <property type="match status" value="1"/>
</dbReference>
<dbReference type="InterPro" id="IPR050109">
    <property type="entry name" value="HTH-type_TetR-like_transc_reg"/>
</dbReference>
<evidence type="ECO:0000256" key="2">
    <source>
        <dbReference type="PROSITE-ProRule" id="PRU00335"/>
    </source>
</evidence>
<feature type="compositionally biased region" description="Pro residues" evidence="3">
    <location>
        <begin position="1"/>
        <end position="11"/>
    </location>
</feature>
<dbReference type="Gene3D" id="1.10.10.60">
    <property type="entry name" value="Homeodomain-like"/>
    <property type="match status" value="1"/>
</dbReference>
<dbReference type="Pfam" id="PF17920">
    <property type="entry name" value="TetR_C_16"/>
    <property type="match status" value="1"/>
</dbReference>
<evidence type="ECO:0000313" key="5">
    <source>
        <dbReference type="EMBL" id="RVW05774.1"/>
    </source>
</evidence>
<dbReference type="InterPro" id="IPR009057">
    <property type="entry name" value="Homeodomain-like_sf"/>
</dbReference>
<sequence>MMAEPTTPPARPGRRPGPTATRDRILEAARNQFADKGFEHTTVRSIAAAAGVDSALVHHYFGTKQRLLVEAIAVPWDPVSLLGPLAAVPVDALGEALARTVIGAWDSAHQAAVVAAARSVLTGGHEGLVRSALLDVVLRDIIPRVDSPKGTGELRVALVASQMTGLFLTRHLLRVDALGSLDTDEVARLIAPTLQRYLTGPLDRPGQSADDAIPRAT</sequence>
<organism evidence="5 6">
    <name type="scientific">Rhodococcus xishaensis</name>
    <dbReference type="NCBI Taxonomy" id="2487364"/>
    <lineage>
        <taxon>Bacteria</taxon>
        <taxon>Bacillati</taxon>
        <taxon>Actinomycetota</taxon>
        <taxon>Actinomycetes</taxon>
        <taxon>Mycobacteriales</taxon>
        <taxon>Nocardiaceae</taxon>
        <taxon>Rhodococcus</taxon>
    </lineage>
</organism>
<feature type="region of interest" description="Disordered" evidence="3">
    <location>
        <begin position="1"/>
        <end position="20"/>
    </location>
</feature>
<dbReference type="SUPFAM" id="SSF46689">
    <property type="entry name" value="Homeodomain-like"/>
    <property type="match status" value="1"/>
</dbReference>
<feature type="DNA-binding region" description="H-T-H motif" evidence="2">
    <location>
        <begin position="42"/>
        <end position="61"/>
    </location>
</feature>
<name>A0A438B446_9NOCA</name>
<proteinExistence type="predicted"/>
<dbReference type="Gene3D" id="1.10.357.10">
    <property type="entry name" value="Tetracycline Repressor, domain 2"/>
    <property type="match status" value="1"/>
</dbReference>
<reference evidence="5 6" key="1">
    <citation type="submission" date="2018-11" db="EMBL/GenBank/DDBJ databases">
        <title>Rhodococcus spongicola sp. nov. and Rhodococcus xishaensis sp. nov. from marine sponges.</title>
        <authorList>
            <person name="Li L."/>
            <person name="Lin H.W."/>
        </authorList>
    </citation>
    <scope>NUCLEOTIDE SEQUENCE [LARGE SCALE GENOMIC DNA]</scope>
    <source>
        <strain evidence="5 6">LHW51113</strain>
    </source>
</reference>
<dbReference type="PROSITE" id="PS50977">
    <property type="entry name" value="HTH_TETR_2"/>
    <property type="match status" value="1"/>
</dbReference>